<feature type="transmembrane region" description="Helical" evidence="1">
    <location>
        <begin position="42"/>
        <end position="61"/>
    </location>
</feature>
<gene>
    <name evidence="3" type="ORF">HER39_05085</name>
</gene>
<dbReference type="EMBL" id="JAAZSR010000050">
    <property type="protein sequence ID" value="NKX49960.1"/>
    <property type="molecule type" value="Genomic_DNA"/>
</dbReference>
<evidence type="ECO:0000313" key="3">
    <source>
        <dbReference type="EMBL" id="NKX49960.1"/>
    </source>
</evidence>
<dbReference type="Pfam" id="PF01757">
    <property type="entry name" value="Acyl_transf_3"/>
    <property type="match status" value="1"/>
</dbReference>
<name>A0ABX1JKW2_9MICC</name>
<accession>A0ABX1JKW2</accession>
<keyword evidence="1" id="KW-0812">Transmembrane</keyword>
<dbReference type="PANTHER" id="PTHR37312:SF1">
    <property type="entry name" value="MEMBRANE-BOUND ACYLTRANSFERASE YKRP-RELATED"/>
    <property type="match status" value="1"/>
</dbReference>
<feature type="transmembrane region" description="Helical" evidence="1">
    <location>
        <begin position="73"/>
        <end position="90"/>
    </location>
</feature>
<dbReference type="InterPro" id="IPR002656">
    <property type="entry name" value="Acyl_transf_3_dom"/>
</dbReference>
<keyword evidence="1" id="KW-1133">Transmembrane helix</keyword>
<feature type="transmembrane region" description="Helical" evidence="1">
    <location>
        <begin position="263"/>
        <end position="284"/>
    </location>
</feature>
<evidence type="ECO:0000256" key="1">
    <source>
        <dbReference type="SAM" id="Phobius"/>
    </source>
</evidence>
<reference evidence="3 4" key="1">
    <citation type="submission" date="2020-04" db="EMBL/GenBank/DDBJ databases">
        <authorList>
            <person name="Liu S."/>
        </authorList>
    </citation>
    <scope>NUCLEOTIDE SEQUENCE [LARGE SCALE GENOMIC DNA]</scope>
    <source>
        <strain evidence="3 4">CGMCC 1.15091</strain>
    </source>
</reference>
<organism evidence="3 4">
    <name type="scientific">Arthrobacter deserti</name>
    <dbReference type="NCBI Taxonomy" id="1742687"/>
    <lineage>
        <taxon>Bacteria</taxon>
        <taxon>Bacillati</taxon>
        <taxon>Actinomycetota</taxon>
        <taxon>Actinomycetes</taxon>
        <taxon>Micrococcales</taxon>
        <taxon>Micrococcaceae</taxon>
        <taxon>Arthrobacter</taxon>
    </lineage>
</organism>
<evidence type="ECO:0000313" key="4">
    <source>
        <dbReference type="Proteomes" id="UP000523795"/>
    </source>
</evidence>
<feature type="transmembrane region" description="Helical" evidence="1">
    <location>
        <begin position="187"/>
        <end position="211"/>
    </location>
</feature>
<evidence type="ECO:0000259" key="2">
    <source>
        <dbReference type="Pfam" id="PF01757"/>
    </source>
</evidence>
<feature type="transmembrane region" description="Helical" evidence="1">
    <location>
        <begin position="131"/>
        <end position="148"/>
    </location>
</feature>
<comment type="caution">
    <text evidence="3">The sequence shown here is derived from an EMBL/GenBank/DDBJ whole genome shotgun (WGS) entry which is preliminary data.</text>
</comment>
<keyword evidence="3" id="KW-0808">Transferase</keyword>
<feature type="transmembrane region" description="Helical" evidence="1">
    <location>
        <begin position="154"/>
        <end position="175"/>
    </location>
</feature>
<proteinExistence type="predicted"/>
<dbReference type="InterPro" id="IPR052734">
    <property type="entry name" value="Nod_factor_acetyltransferase"/>
</dbReference>
<keyword evidence="4" id="KW-1185">Reference proteome</keyword>
<dbReference type="Proteomes" id="UP000523795">
    <property type="component" value="Unassembled WGS sequence"/>
</dbReference>
<keyword evidence="1" id="KW-0472">Membrane</keyword>
<protein>
    <submittedName>
        <fullName evidence="3">Acyltransferase family protein</fullName>
    </submittedName>
</protein>
<feature type="domain" description="Acyltransferase 3" evidence="2">
    <location>
        <begin position="14"/>
        <end position="306"/>
    </location>
</feature>
<dbReference type="GO" id="GO:0016746">
    <property type="term" value="F:acyltransferase activity"/>
    <property type="evidence" value="ECO:0007669"/>
    <property type="project" value="UniProtKB-KW"/>
</dbReference>
<feature type="transmembrane region" description="Helical" evidence="1">
    <location>
        <begin position="231"/>
        <end position="251"/>
    </location>
</feature>
<feature type="transmembrane region" description="Helical" evidence="1">
    <location>
        <begin position="290"/>
        <end position="312"/>
    </location>
</feature>
<sequence>MPESPSSPRDLRTDAAKGVLICLVVLGHLLEVTNFWDAQTFRLPLTAIYLFHMPAFVFLAGATSRTGRLLERVGGILVLLVTFQVLYWLFDTLAGTPKQFSYFPFWTLWFLLALAYWQAALPAIRRFPRSALAVCAAAGAGAGVLDAVGNDFALSRALVFLPFYAAGALYGRHVLALAARCPPAARAGLVLACAALAWLVFRAQLSPWWFFANRSYERLHSGVLEGVWTRTGLLAMSALMVFTLLCLVPGRQGPAAAAGRRSLAVYLFHGFVVMALAAVMPSVLSGYGRWTALGACLLITAAIVAVCSHPVLDRALRVYRDRATGLLFRLRRPLRAGT</sequence>
<keyword evidence="3" id="KW-0012">Acyltransferase</keyword>
<dbReference type="PANTHER" id="PTHR37312">
    <property type="entry name" value="MEMBRANE-BOUND ACYLTRANSFERASE YKRP-RELATED"/>
    <property type="match status" value="1"/>
</dbReference>
<feature type="transmembrane region" description="Helical" evidence="1">
    <location>
        <begin position="102"/>
        <end position="119"/>
    </location>
</feature>